<feature type="site" description="Catalytically relevant" evidence="6">
    <location>
        <position position="161"/>
    </location>
</feature>
<dbReference type="HOGENOM" id="CLU_040681_13_1_0"/>
<dbReference type="GO" id="GO:1901135">
    <property type="term" value="P:carbohydrate derivative metabolic process"/>
    <property type="evidence" value="ECO:0007669"/>
    <property type="project" value="InterPro"/>
</dbReference>
<keyword evidence="5" id="KW-0862">Zinc</keyword>
<comment type="similarity">
    <text evidence="1 4">Belongs to the SIS family. GutQ/KpsF subfamily.</text>
</comment>
<dbReference type="GO" id="GO:0005975">
    <property type="term" value="P:carbohydrate metabolic process"/>
    <property type="evidence" value="ECO:0007669"/>
    <property type="project" value="InterPro"/>
</dbReference>
<dbReference type="InterPro" id="IPR050986">
    <property type="entry name" value="GutQ/KpsF_isomerases"/>
</dbReference>
<evidence type="ECO:0000256" key="7">
    <source>
        <dbReference type="PROSITE-ProRule" id="PRU00703"/>
    </source>
</evidence>
<dbReference type="SMART" id="SM00116">
    <property type="entry name" value="CBS"/>
    <property type="match status" value="2"/>
</dbReference>
<dbReference type="STRING" id="584708.Apau_0902"/>
<dbReference type="InterPro" id="IPR046342">
    <property type="entry name" value="CBS_dom_sf"/>
</dbReference>
<evidence type="ECO:0000313" key="10">
    <source>
        <dbReference type="EMBL" id="EFQ23330.1"/>
    </source>
</evidence>
<proteinExistence type="inferred from homology"/>
<dbReference type="PANTHER" id="PTHR42745:SF1">
    <property type="entry name" value="ARABINOSE 5-PHOSPHATE ISOMERASE KDSD"/>
    <property type="match status" value="1"/>
</dbReference>
<sequence length="339" mass="36018">MIATVRLPYERESAPLTDGELLAVGRKVLEEEANALLRAASTLGDPLVRAARCVAACSGRVVVSGLGKSGLIGRKIAATLSSLGTPAFFLHAAEGSHGDLGMVCREDVGLFLSNSGETREVLELVPFFRRLGAPLIAITGKEDSSLARVADIVLDSCVEREADPLGLAPTSSTTLQLALGDALAGMVTRLQGLVPEDFALFHPGGALGRRLLLRVGDLMGAEDRLPRVRTDATVREALFEITSKGYGATAVEDPQGFLRGVFTDGDLRRLLERRGPESLSLPVEQVMTPNPRTIEPGRLAVEALRLMERNEVSVLLAVDPQGRAVGILHLHEVLKAGVA</sequence>
<dbReference type="InterPro" id="IPR000644">
    <property type="entry name" value="CBS_dom"/>
</dbReference>
<dbReference type="InterPro" id="IPR001347">
    <property type="entry name" value="SIS_dom"/>
</dbReference>
<dbReference type="Gene3D" id="3.10.580.10">
    <property type="entry name" value="CBS-domain"/>
    <property type="match status" value="1"/>
</dbReference>
<dbReference type="SUPFAM" id="SSF53697">
    <property type="entry name" value="SIS domain"/>
    <property type="match status" value="1"/>
</dbReference>
<dbReference type="PaxDb" id="584708-Apau_0902"/>
<protein>
    <submittedName>
        <fullName evidence="10">KpsF/GutQ family protein</fullName>
        <ecNumber evidence="10">5.3.1.13</ecNumber>
    </submittedName>
</protein>
<keyword evidence="10" id="KW-0413">Isomerase</keyword>
<dbReference type="GO" id="GO:0019146">
    <property type="term" value="F:arabinose-5-phosphate isomerase activity"/>
    <property type="evidence" value="ECO:0007669"/>
    <property type="project" value="UniProtKB-EC"/>
</dbReference>
<feature type="domain" description="SIS" evidence="9">
    <location>
        <begin position="50"/>
        <end position="193"/>
    </location>
</feature>
<dbReference type="eggNOG" id="COG0794">
    <property type="taxonomic scope" value="Bacteria"/>
</dbReference>
<dbReference type="PANTHER" id="PTHR42745">
    <property type="match status" value="1"/>
</dbReference>
<dbReference type="CDD" id="cd05014">
    <property type="entry name" value="SIS_Kpsf"/>
    <property type="match status" value="1"/>
</dbReference>
<dbReference type="GO" id="GO:0046872">
    <property type="term" value="F:metal ion binding"/>
    <property type="evidence" value="ECO:0007669"/>
    <property type="project" value="UniProtKB-KW"/>
</dbReference>
<dbReference type="Pfam" id="PF00571">
    <property type="entry name" value="CBS"/>
    <property type="match status" value="2"/>
</dbReference>
<dbReference type="Pfam" id="PF01380">
    <property type="entry name" value="SIS"/>
    <property type="match status" value="1"/>
</dbReference>
<keyword evidence="5" id="KW-0479">Metal-binding</keyword>
<feature type="domain" description="CBS" evidence="8">
    <location>
        <begin position="219"/>
        <end position="277"/>
    </location>
</feature>
<evidence type="ECO:0000259" key="9">
    <source>
        <dbReference type="PROSITE" id="PS51464"/>
    </source>
</evidence>
<keyword evidence="11" id="KW-1185">Reference proteome</keyword>
<evidence type="ECO:0000256" key="2">
    <source>
        <dbReference type="ARBA" id="ARBA00022737"/>
    </source>
</evidence>
<feature type="binding site" evidence="5">
    <location>
        <position position="91"/>
    </location>
    <ligand>
        <name>Zn(2+)</name>
        <dbReference type="ChEBI" id="CHEBI:29105"/>
    </ligand>
</feature>
<evidence type="ECO:0000256" key="5">
    <source>
        <dbReference type="PIRSR" id="PIRSR004692-2"/>
    </source>
</evidence>
<evidence type="ECO:0000256" key="4">
    <source>
        <dbReference type="PIRNR" id="PIRNR004692"/>
    </source>
</evidence>
<evidence type="ECO:0000256" key="6">
    <source>
        <dbReference type="PIRSR" id="PIRSR004692-3"/>
    </source>
</evidence>
<feature type="site" description="Catalytically relevant" evidence="6">
    <location>
        <position position="202"/>
    </location>
</feature>
<dbReference type="InterPro" id="IPR035474">
    <property type="entry name" value="SIS_Kpsf"/>
</dbReference>
<dbReference type="AlphaFoldDB" id="E3CW78"/>
<dbReference type="InterPro" id="IPR046348">
    <property type="entry name" value="SIS_dom_sf"/>
</dbReference>
<evidence type="ECO:0000259" key="8">
    <source>
        <dbReference type="PROSITE" id="PS51371"/>
    </source>
</evidence>
<dbReference type="EMBL" id="CM001022">
    <property type="protein sequence ID" value="EFQ23330.1"/>
    <property type="molecule type" value="Genomic_DNA"/>
</dbReference>
<dbReference type="Gene3D" id="3.40.50.10490">
    <property type="entry name" value="Glucose-6-phosphate isomerase like protein, domain 1"/>
    <property type="match status" value="1"/>
</dbReference>
<dbReference type="InterPro" id="IPR004800">
    <property type="entry name" value="KdsD/KpsF-type"/>
</dbReference>
<organism evidence="10 11">
    <name type="scientific">Aminomonas paucivorans DSM 12260</name>
    <dbReference type="NCBI Taxonomy" id="584708"/>
    <lineage>
        <taxon>Bacteria</taxon>
        <taxon>Thermotogati</taxon>
        <taxon>Synergistota</taxon>
        <taxon>Synergistia</taxon>
        <taxon>Synergistales</taxon>
        <taxon>Synergistaceae</taxon>
        <taxon>Aminomonas</taxon>
    </lineage>
</organism>
<feature type="site" description="Catalytically relevant" evidence="6">
    <location>
        <position position="68"/>
    </location>
</feature>
<dbReference type="RefSeq" id="WP_006300505.1">
    <property type="nucleotide sequence ID" value="NZ_CM001022.1"/>
</dbReference>
<dbReference type="PROSITE" id="PS51371">
    <property type="entry name" value="CBS"/>
    <property type="match status" value="2"/>
</dbReference>
<dbReference type="NCBIfam" id="TIGR00393">
    <property type="entry name" value="kpsF"/>
    <property type="match status" value="1"/>
</dbReference>
<keyword evidence="3 7" id="KW-0129">CBS domain</keyword>
<dbReference type="eggNOG" id="COG0517">
    <property type="taxonomic scope" value="Bacteria"/>
</dbReference>
<keyword evidence="2" id="KW-0677">Repeat</keyword>
<dbReference type="FunFam" id="3.40.50.10490:FF:000011">
    <property type="entry name" value="Arabinose 5-phosphate isomerase"/>
    <property type="match status" value="1"/>
</dbReference>
<evidence type="ECO:0000313" key="11">
    <source>
        <dbReference type="Proteomes" id="UP000005096"/>
    </source>
</evidence>
<feature type="domain" description="CBS" evidence="8">
    <location>
        <begin position="287"/>
        <end position="339"/>
    </location>
</feature>
<dbReference type="PROSITE" id="PS51464">
    <property type="entry name" value="SIS"/>
    <property type="match status" value="1"/>
</dbReference>
<reference evidence="10 11" key="1">
    <citation type="journal article" date="2010" name="Stand. Genomic Sci.">
        <title>Non-contiguous finished genome sequence of Aminomonas paucivorans type strain (GLU-3).</title>
        <authorList>
            <person name="Pitluck S."/>
            <person name="Yasawong M."/>
            <person name="Held B."/>
            <person name="Lapidus A."/>
            <person name="Nolan M."/>
            <person name="Copeland A."/>
            <person name="Lucas S."/>
            <person name="Del Rio T.G."/>
            <person name="Tice H."/>
            <person name="Cheng J.F."/>
            <person name="Chertkov O."/>
            <person name="Goodwin L."/>
            <person name="Tapia R."/>
            <person name="Han C."/>
            <person name="Liolios K."/>
            <person name="Ivanova N."/>
            <person name="Mavromatis K."/>
            <person name="Ovchinnikova G."/>
            <person name="Pati A."/>
            <person name="Chen A."/>
            <person name="Palaniappan K."/>
            <person name="Land M."/>
            <person name="Hauser L."/>
            <person name="Chang Y.J."/>
            <person name="Jeffries C.D."/>
            <person name="Pukall R."/>
            <person name="Spring S."/>
            <person name="Rohde M."/>
            <person name="Sikorski J."/>
            <person name="Goker M."/>
            <person name="Woyke T."/>
            <person name="Bristow J."/>
            <person name="Eisen J.A."/>
            <person name="Markowitz V."/>
            <person name="Hugenholtz P."/>
            <person name="Kyrpides N.C."/>
            <person name="Klenk H.P."/>
        </authorList>
    </citation>
    <scope>NUCLEOTIDE SEQUENCE [LARGE SCALE GENOMIC DNA]</scope>
    <source>
        <strain evidence="10 11">DSM 12260</strain>
    </source>
</reference>
<gene>
    <name evidence="10" type="ORF">Apau_0902</name>
</gene>
<dbReference type="PIRSF" id="PIRSF004692">
    <property type="entry name" value="KdsD_KpsF"/>
    <property type="match status" value="1"/>
</dbReference>
<dbReference type="CDD" id="cd04604">
    <property type="entry name" value="CBS_pair_SIS_assoc"/>
    <property type="match status" value="1"/>
</dbReference>
<dbReference type="GO" id="GO:0097367">
    <property type="term" value="F:carbohydrate derivative binding"/>
    <property type="evidence" value="ECO:0007669"/>
    <property type="project" value="InterPro"/>
</dbReference>
<dbReference type="EC" id="5.3.1.13" evidence="10"/>
<accession>E3CW78</accession>
<evidence type="ECO:0000256" key="3">
    <source>
        <dbReference type="ARBA" id="ARBA00023122"/>
    </source>
</evidence>
<dbReference type="Proteomes" id="UP000005096">
    <property type="component" value="Chromosome"/>
</dbReference>
<evidence type="ECO:0000256" key="1">
    <source>
        <dbReference type="ARBA" id="ARBA00008165"/>
    </source>
</evidence>
<name>E3CW78_9BACT</name>
<feature type="site" description="Catalytically relevant" evidence="6">
    <location>
        <position position="120"/>
    </location>
</feature>